<feature type="domain" description="Transglutaminase-like" evidence="2">
    <location>
        <begin position="187"/>
        <end position="245"/>
    </location>
</feature>
<comment type="caution">
    <text evidence="3">The sequence shown here is derived from an EMBL/GenBank/DDBJ whole genome shotgun (WGS) entry which is preliminary data.</text>
</comment>
<dbReference type="Proteomes" id="UP001595755">
    <property type="component" value="Unassembled WGS sequence"/>
</dbReference>
<feature type="signal peptide" evidence="1">
    <location>
        <begin position="1"/>
        <end position="23"/>
    </location>
</feature>
<gene>
    <name evidence="3" type="ORF">ACFO1S_04555</name>
</gene>
<name>A0ABV8S787_9BACL</name>
<dbReference type="RefSeq" id="WP_204603410.1">
    <property type="nucleotide sequence ID" value="NZ_JBHSED010000005.1"/>
</dbReference>
<evidence type="ECO:0000259" key="2">
    <source>
        <dbReference type="SMART" id="SM00460"/>
    </source>
</evidence>
<feature type="chain" id="PRO_5045770375" evidence="1">
    <location>
        <begin position="24"/>
        <end position="271"/>
    </location>
</feature>
<sequence>MLRKTGRMLLAAMVLLAALPTLASANAGKTSAELDKSAVEKGSIGIRLGKTDAIVKAKVTKGSASYTYTLTPNQAGRTFWLPTQMGDGEYEIAVLENVSGNKYRAILSEKVAVKVAKVTDVYLNSVLNLDWQDADKAQAKAKELTRGIESDEQKAKLIYNYIVESVRYDKELARTVTSDYVPDIDATLKSGKAICYGYATLYAAMLRSSGIPAKLAMGNSKLVDEYHAWNEIYLDGKWVIVDTTVDAGLAKGNKKITFEKKSSDYDAIKYY</sequence>
<dbReference type="InterPro" id="IPR002931">
    <property type="entry name" value="Transglutaminase-like"/>
</dbReference>
<dbReference type="SMART" id="SM00460">
    <property type="entry name" value="TGc"/>
    <property type="match status" value="1"/>
</dbReference>
<dbReference type="Gene3D" id="3.10.620.30">
    <property type="match status" value="1"/>
</dbReference>
<keyword evidence="4" id="KW-1185">Reference proteome</keyword>
<proteinExistence type="predicted"/>
<dbReference type="PANTHER" id="PTHR33490">
    <property type="entry name" value="BLR5614 PROTEIN-RELATED"/>
    <property type="match status" value="1"/>
</dbReference>
<keyword evidence="1" id="KW-0732">Signal</keyword>
<organism evidence="3 4">
    <name type="scientific">Cohnella boryungensis</name>
    <dbReference type="NCBI Taxonomy" id="768479"/>
    <lineage>
        <taxon>Bacteria</taxon>
        <taxon>Bacillati</taxon>
        <taxon>Bacillota</taxon>
        <taxon>Bacilli</taxon>
        <taxon>Bacillales</taxon>
        <taxon>Paenibacillaceae</taxon>
        <taxon>Cohnella</taxon>
    </lineage>
</organism>
<dbReference type="SUPFAM" id="SSF54001">
    <property type="entry name" value="Cysteine proteinases"/>
    <property type="match status" value="1"/>
</dbReference>
<evidence type="ECO:0000256" key="1">
    <source>
        <dbReference type="SAM" id="SignalP"/>
    </source>
</evidence>
<protein>
    <submittedName>
        <fullName evidence="3">Transglutaminase-like domain-containing protein</fullName>
    </submittedName>
</protein>
<evidence type="ECO:0000313" key="4">
    <source>
        <dbReference type="Proteomes" id="UP001595755"/>
    </source>
</evidence>
<dbReference type="Pfam" id="PF01841">
    <property type="entry name" value="Transglut_core"/>
    <property type="match status" value="1"/>
</dbReference>
<dbReference type="PANTHER" id="PTHR33490:SF3">
    <property type="entry name" value="CONSERVED INTEGRAL MEMBRANE PROTEIN"/>
    <property type="match status" value="1"/>
</dbReference>
<dbReference type="InterPro" id="IPR038765">
    <property type="entry name" value="Papain-like_cys_pep_sf"/>
</dbReference>
<dbReference type="EMBL" id="JBHSED010000005">
    <property type="protein sequence ID" value="MFC4302712.1"/>
    <property type="molecule type" value="Genomic_DNA"/>
</dbReference>
<accession>A0ABV8S787</accession>
<evidence type="ECO:0000313" key="3">
    <source>
        <dbReference type="EMBL" id="MFC4302712.1"/>
    </source>
</evidence>
<reference evidence="4" key="1">
    <citation type="journal article" date="2019" name="Int. J. Syst. Evol. Microbiol.">
        <title>The Global Catalogue of Microorganisms (GCM) 10K type strain sequencing project: providing services to taxonomists for standard genome sequencing and annotation.</title>
        <authorList>
            <consortium name="The Broad Institute Genomics Platform"/>
            <consortium name="The Broad Institute Genome Sequencing Center for Infectious Disease"/>
            <person name="Wu L."/>
            <person name="Ma J."/>
        </authorList>
    </citation>
    <scope>NUCLEOTIDE SEQUENCE [LARGE SCALE GENOMIC DNA]</scope>
    <source>
        <strain evidence="4">CGMCC 4.1641</strain>
    </source>
</reference>